<name>A0A1G8L5P4_9MICC</name>
<dbReference type="AlphaFoldDB" id="A0A1G8L5P4"/>
<sequence length="411" mass="42816">MSVDPDLRPVVLPADAEGISQVIGGVGGIRFQWEELDNGVRTLGAAAAELHRVWASVSGIEMRLSAVRGDTGLISAASATTAGWAAAQSIQAGIQRLSEDGSSLTDTADRITISRGRYELAELLTTNHVGRLVADLLPSVAQTSGPLVLVQTKSHSIPFEGTVDSLLSRVRHAQEEPGSSFEVLEVEGRSGPAYVVVIPGTEWSRAKLPFSGDGILEAKFEDSAHVNVAVAGALAEVGAPRGASVLLVGHSQGGMHAVNLANSGPVSENYSVDVVVTAGSPVTEEAAPKKTSFLHLAHEKDWVPVLNLVPPPDRPNQVFVTLDHQVTDPPGGDSDPHNIEEYRQGARAVDLSSHPSIAPVTAAVGAAVAGSTARRHVFQVSHYPLQAPGPVGERRATAASAPGAGNRARDK</sequence>
<dbReference type="STRING" id="335973.SAMN04488693_11317"/>
<keyword evidence="3" id="KW-1185">Reference proteome</keyword>
<dbReference type="RefSeq" id="WP_051470390.1">
    <property type="nucleotide sequence ID" value="NZ_FNDT01000013.1"/>
</dbReference>
<evidence type="ECO:0000313" key="3">
    <source>
        <dbReference type="Proteomes" id="UP000199258"/>
    </source>
</evidence>
<evidence type="ECO:0000256" key="1">
    <source>
        <dbReference type="SAM" id="MobiDB-lite"/>
    </source>
</evidence>
<dbReference type="SUPFAM" id="SSF53474">
    <property type="entry name" value="alpha/beta-Hydrolases"/>
    <property type="match status" value="1"/>
</dbReference>
<reference evidence="2 3" key="1">
    <citation type="submission" date="2016-10" db="EMBL/GenBank/DDBJ databases">
        <authorList>
            <person name="de Groot N.N."/>
        </authorList>
    </citation>
    <scope>NUCLEOTIDE SEQUENCE [LARGE SCALE GENOMIC DNA]</scope>
    <source>
        <strain evidence="2 3">NP_1H</strain>
    </source>
</reference>
<evidence type="ECO:0008006" key="4">
    <source>
        <dbReference type="Google" id="ProtNLM"/>
    </source>
</evidence>
<organism evidence="2 3">
    <name type="scientific">Arthrobacter subterraneus</name>
    <dbReference type="NCBI Taxonomy" id="335973"/>
    <lineage>
        <taxon>Bacteria</taxon>
        <taxon>Bacillati</taxon>
        <taxon>Actinomycetota</taxon>
        <taxon>Actinomycetes</taxon>
        <taxon>Micrococcales</taxon>
        <taxon>Micrococcaceae</taxon>
        <taxon>Arthrobacter</taxon>
    </lineage>
</organism>
<dbReference type="OrthoDB" id="5095936at2"/>
<evidence type="ECO:0000313" key="2">
    <source>
        <dbReference type="EMBL" id="SDI51063.1"/>
    </source>
</evidence>
<dbReference type="EMBL" id="FNDT01000013">
    <property type="protein sequence ID" value="SDI51063.1"/>
    <property type="molecule type" value="Genomic_DNA"/>
</dbReference>
<dbReference type="InterPro" id="IPR029058">
    <property type="entry name" value="AB_hydrolase_fold"/>
</dbReference>
<dbReference type="Proteomes" id="UP000199258">
    <property type="component" value="Unassembled WGS sequence"/>
</dbReference>
<gene>
    <name evidence="2" type="ORF">SAMN04488693_11317</name>
</gene>
<dbReference type="Gene3D" id="3.40.50.1820">
    <property type="entry name" value="alpha/beta hydrolase"/>
    <property type="match status" value="1"/>
</dbReference>
<accession>A0A1G8L5P4</accession>
<proteinExistence type="predicted"/>
<protein>
    <recommendedName>
        <fullName evidence="4">Alpha/beta hydrolase</fullName>
    </recommendedName>
</protein>
<feature type="region of interest" description="Disordered" evidence="1">
    <location>
        <begin position="384"/>
        <end position="411"/>
    </location>
</feature>